<feature type="transmembrane region" description="Helical" evidence="7">
    <location>
        <begin position="388"/>
        <end position="407"/>
    </location>
</feature>
<feature type="region of interest" description="Disordered" evidence="6">
    <location>
        <begin position="16"/>
        <end position="39"/>
    </location>
</feature>
<comment type="subcellular location">
    <subcellularLocation>
        <location evidence="1">Membrane</location>
        <topology evidence="1">Multi-pass membrane protein</topology>
    </subcellularLocation>
</comment>
<dbReference type="PANTHER" id="PTHR22950">
    <property type="entry name" value="AMINO ACID TRANSPORTER"/>
    <property type="match status" value="1"/>
</dbReference>
<protein>
    <submittedName>
        <fullName evidence="9">Transmembrane amino acid transporter protein-domain-containing protein</fullName>
    </submittedName>
</protein>
<dbReference type="PANTHER" id="PTHR22950:SF668">
    <property type="entry name" value="AMINO ACID TRANSPORTER (EUROFUNG)"/>
    <property type="match status" value="1"/>
</dbReference>
<dbReference type="GO" id="GO:0015179">
    <property type="term" value="F:L-amino acid transmembrane transporter activity"/>
    <property type="evidence" value="ECO:0007669"/>
    <property type="project" value="TreeGrafter"/>
</dbReference>
<evidence type="ECO:0000256" key="4">
    <source>
        <dbReference type="ARBA" id="ARBA00022989"/>
    </source>
</evidence>
<dbReference type="InterPro" id="IPR013057">
    <property type="entry name" value="AA_transpt_TM"/>
</dbReference>
<dbReference type="EMBL" id="MU254357">
    <property type="protein sequence ID" value="KAG9240732.1"/>
    <property type="molecule type" value="Genomic_DNA"/>
</dbReference>
<evidence type="ECO:0000256" key="7">
    <source>
        <dbReference type="SAM" id="Phobius"/>
    </source>
</evidence>
<evidence type="ECO:0000256" key="2">
    <source>
        <dbReference type="ARBA" id="ARBA00008066"/>
    </source>
</evidence>
<dbReference type="AlphaFoldDB" id="A0A9P8CBL8"/>
<name>A0A9P8CBL8_9HELO</name>
<accession>A0A9P8CBL8</accession>
<evidence type="ECO:0000313" key="9">
    <source>
        <dbReference type="EMBL" id="KAG9240732.1"/>
    </source>
</evidence>
<evidence type="ECO:0000256" key="3">
    <source>
        <dbReference type="ARBA" id="ARBA00022692"/>
    </source>
</evidence>
<feature type="transmembrane region" description="Helical" evidence="7">
    <location>
        <begin position="419"/>
        <end position="440"/>
    </location>
</feature>
<feature type="domain" description="Amino acid transporter transmembrane" evidence="8">
    <location>
        <begin position="74"/>
        <end position="476"/>
    </location>
</feature>
<dbReference type="GO" id="GO:0016020">
    <property type="term" value="C:membrane"/>
    <property type="evidence" value="ECO:0007669"/>
    <property type="project" value="UniProtKB-SubCell"/>
</dbReference>
<dbReference type="OrthoDB" id="40134at2759"/>
<comment type="similarity">
    <text evidence="2">Belongs to the amino acid/polyamine transporter 2 family.</text>
</comment>
<comment type="caution">
    <text evidence="9">The sequence shown here is derived from an EMBL/GenBank/DDBJ whole genome shotgun (WGS) entry which is preliminary data.</text>
</comment>
<evidence type="ECO:0000256" key="6">
    <source>
        <dbReference type="SAM" id="MobiDB-lite"/>
    </source>
</evidence>
<feature type="transmembrane region" description="Helical" evidence="7">
    <location>
        <begin position="226"/>
        <end position="247"/>
    </location>
</feature>
<keyword evidence="3 7" id="KW-0812">Transmembrane</keyword>
<evidence type="ECO:0000313" key="10">
    <source>
        <dbReference type="Proteomes" id="UP000887226"/>
    </source>
</evidence>
<keyword evidence="10" id="KW-1185">Reference proteome</keyword>
<keyword evidence="5 7" id="KW-0472">Membrane</keyword>
<dbReference type="Pfam" id="PF01490">
    <property type="entry name" value="Aa_trans"/>
    <property type="match status" value="1"/>
</dbReference>
<feature type="transmembrane region" description="Helical" evidence="7">
    <location>
        <begin position="198"/>
        <end position="214"/>
    </location>
</feature>
<feature type="transmembrane region" description="Helical" evidence="7">
    <location>
        <begin position="304"/>
        <end position="325"/>
    </location>
</feature>
<organism evidence="9 10">
    <name type="scientific">Calycina marina</name>
    <dbReference type="NCBI Taxonomy" id="1763456"/>
    <lineage>
        <taxon>Eukaryota</taxon>
        <taxon>Fungi</taxon>
        <taxon>Dikarya</taxon>
        <taxon>Ascomycota</taxon>
        <taxon>Pezizomycotina</taxon>
        <taxon>Leotiomycetes</taxon>
        <taxon>Helotiales</taxon>
        <taxon>Pezizellaceae</taxon>
        <taxon>Calycina</taxon>
    </lineage>
</organism>
<feature type="transmembrane region" description="Helical" evidence="7">
    <location>
        <begin position="267"/>
        <end position="292"/>
    </location>
</feature>
<reference evidence="9" key="1">
    <citation type="journal article" date="2021" name="IMA Fungus">
        <title>Genomic characterization of three marine fungi, including Emericellopsis atlantica sp. nov. with signatures of a generalist lifestyle and marine biomass degradation.</title>
        <authorList>
            <person name="Hagestad O.C."/>
            <person name="Hou L."/>
            <person name="Andersen J.H."/>
            <person name="Hansen E.H."/>
            <person name="Altermark B."/>
            <person name="Li C."/>
            <person name="Kuhnert E."/>
            <person name="Cox R.J."/>
            <person name="Crous P.W."/>
            <person name="Spatafora J.W."/>
            <person name="Lail K."/>
            <person name="Amirebrahimi M."/>
            <person name="Lipzen A."/>
            <person name="Pangilinan J."/>
            <person name="Andreopoulos W."/>
            <person name="Hayes R.D."/>
            <person name="Ng V."/>
            <person name="Grigoriev I.V."/>
            <person name="Jackson S.A."/>
            <person name="Sutton T.D.S."/>
            <person name="Dobson A.D.W."/>
            <person name="Rama T."/>
        </authorList>
    </citation>
    <scope>NUCLEOTIDE SEQUENCE</scope>
    <source>
        <strain evidence="9">TRa3180A</strain>
    </source>
</reference>
<evidence type="ECO:0000256" key="5">
    <source>
        <dbReference type="ARBA" id="ARBA00023136"/>
    </source>
</evidence>
<feature type="transmembrane region" description="Helical" evidence="7">
    <location>
        <begin position="171"/>
        <end position="192"/>
    </location>
</feature>
<evidence type="ECO:0000259" key="8">
    <source>
        <dbReference type="Pfam" id="PF01490"/>
    </source>
</evidence>
<feature type="transmembrane region" description="Helical" evidence="7">
    <location>
        <begin position="345"/>
        <end position="367"/>
    </location>
</feature>
<feature type="transmembrane region" description="Helical" evidence="7">
    <location>
        <begin position="452"/>
        <end position="474"/>
    </location>
</feature>
<gene>
    <name evidence="9" type="ORF">BJ878DRAFT_524549</name>
</gene>
<feature type="transmembrane region" description="Helical" evidence="7">
    <location>
        <begin position="75"/>
        <end position="96"/>
    </location>
</feature>
<dbReference type="Proteomes" id="UP000887226">
    <property type="component" value="Unassembled WGS sequence"/>
</dbReference>
<sequence>MDPSGELNMRGISRYEAKASSSDNSGVEAPANNKDGLPTSPASYKRIAVHVKSTLEIDPFSTLEDGENDIQYKNLSWWQCSFIMLAETVSLGILSLPYTLEILGVIPGVILIVALGILSAYTGMEYGMLRNAHPGITSIGDAFRIVFAPLGHRLGINWAWFGQCVGDISQLLFMTFLMASHVLTWTIALNNVGGRICSIWYGIIGTAVFILLGLPRTLKCISYLSVLSALSVFIAVLVTMISLGMTMPSTGLTGTNPYHLWPINPPPFYEVFLVVTNIVFAYAGHAAYFNFITELKNPREFPKSLALLQTIDIVLYSVSAVVIYIFAGSHVESPALNSTSHHVQIAAWCIALPTILIAGVIYGHVITKDIFLRFFKGTRHITKNTRKGKISWVAIVLVIWVVAWVLSESIADFNTMLGLIVTLFGSWFTYGAPGIFWLFLNHGRYTLSWKTKLLTCLNIILVAMGAAIFGLGIYSTSYSIHRNAQRGRGWKCLE</sequence>
<dbReference type="Gene3D" id="1.20.1740.10">
    <property type="entry name" value="Amino acid/polyamine transporter I"/>
    <property type="match status" value="1"/>
</dbReference>
<evidence type="ECO:0000256" key="1">
    <source>
        <dbReference type="ARBA" id="ARBA00004141"/>
    </source>
</evidence>
<keyword evidence="4 7" id="KW-1133">Transmembrane helix</keyword>
<feature type="transmembrane region" description="Helical" evidence="7">
    <location>
        <begin position="102"/>
        <end position="121"/>
    </location>
</feature>
<proteinExistence type="inferred from homology"/>